<reference evidence="5 6" key="1">
    <citation type="submission" date="2021-08" db="EMBL/GenBank/DDBJ databases">
        <title>WGS assembly of Ceratopteris richardii.</title>
        <authorList>
            <person name="Marchant D.B."/>
            <person name="Chen G."/>
            <person name="Jenkins J."/>
            <person name="Shu S."/>
            <person name="Leebens-Mack J."/>
            <person name="Grimwood J."/>
            <person name="Schmutz J."/>
            <person name="Soltis P."/>
            <person name="Soltis D."/>
            <person name="Chen Z.-H."/>
        </authorList>
    </citation>
    <scope>NUCLEOTIDE SEQUENCE [LARGE SCALE GENOMIC DNA]</scope>
    <source>
        <strain evidence="5">Whitten #5841</strain>
        <tissue evidence="5">Leaf</tissue>
    </source>
</reference>
<evidence type="ECO:0000256" key="1">
    <source>
        <dbReference type="ARBA" id="ARBA00023117"/>
    </source>
</evidence>
<dbReference type="CDD" id="cd04369">
    <property type="entry name" value="Bromodomain"/>
    <property type="match status" value="1"/>
</dbReference>
<dbReference type="PANTHER" id="PTHR22881:SF27">
    <property type="entry name" value="BROMODOMAIN CONTAINING 7_9"/>
    <property type="match status" value="1"/>
</dbReference>
<evidence type="ECO:0000256" key="3">
    <source>
        <dbReference type="SAM" id="MobiDB-lite"/>
    </source>
</evidence>
<keyword evidence="6" id="KW-1185">Reference proteome</keyword>
<evidence type="ECO:0000256" key="2">
    <source>
        <dbReference type="PROSITE-ProRule" id="PRU00035"/>
    </source>
</evidence>
<feature type="region of interest" description="Disordered" evidence="3">
    <location>
        <begin position="59"/>
        <end position="83"/>
    </location>
</feature>
<gene>
    <name evidence="5" type="ORF">KP509_23G034300</name>
</gene>
<dbReference type="InterPro" id="IPR036427">
    <property type="entry name" value="Bromodomain-like_sf"/>
</dbReference>
<keyword evidence="1 2" id="KW-0103">Bromodomain</keyword>
<organism evidence="5 6">
    <name type="scientific">Ceratopteris richardii</name>
    <name type="common">Triangle waterfern</name>
    <dbReference type="NCBI Taxonomy" id="49495"/>
    <lineage>
        <taxon>Eukaryota</taxon>
        <taxon>Viridiplantae</taxon>
        <taxon>Streptophyta</taxon>
        <taxon>Embryophyta</taxon>
        <taxon>Tracheophyta</taxon>
        <taxon>Polypodiopsida</taxon>
        <taxon>Polypodiidae</taxon>
        <taxon>Polypodiales</taxon>
        <taxon>Pteridineae</taxon>
        <taxon>Pteridaceae</taxon>
        <taxon>Parkerioideae</taxon>
        <taxon>Ceratopteris</taxon>
    </lineage>
</organism>
<comment type="caution">
    <text evidence="5">The sequence shown here is derived from an EMBL/GenBank/DDBJ whole genome shotgun (WGS) entry which is preliminary data.</text>
</comment>
<dbReference type="PANTHER" id="PTHR22881">
    <property type="entry name" value="BROMODOMAIN CONTAINING PROTEIN"/>
    <property type="match status" value="1"/>
</dbReference>
<dbReference type="SMART" id="SM00297">
    <property type="entry name" value="BROMO"/>
    <property type="match status" value="1"/>
</dbReference>
<dbReference type="Proteomes" id="UP000825935">
    <property type="component" value="Chromosome 23"/>
</dbReference>
<evidence type="ECO:0000313" key="5">
    <source>
        <dbReference type="EMBL" id="KAH7301604.1"/>
    </source>
</evidence>
<proteinExistence type="predicted"/>
<dbReference type="EMBL" id="CM035428">
    <property type="protein sequence ID" value="KAH7301604.1"/>
    <property type="molecule type" value="Genomic_DNA"/>
</dbReference>
<dbReference type="AlphaFoldDB" id="A0A8T2S106"/>
<feature type="domain" description="Bromo" evidence="4">
    <location>
        <begin position="398"/>
        <end position="468"/>
    </location>
</feature>
<dbReference type="PROSITE" id="PS50014">
    <property type="entry name" value="BROMODOMAIN_2"/>
    <property type="match status" value="1"/>
</dbReference>
<dbReference type="PROSITE" id="PS00633">
    <property type="entry name" value="BROMODOMAIN_1"/>
    <property type="match status" value="1"/>
</dbReference>
<dbReference type="InterPro" id="IPR018359">
    <property type="entry name" value="Bromodomain_CS"/>
</dbReference>
<name>A0A8T2S106_CERRI</name>
<sequence>MQGQGRRSSAQSTPLHEQLCSVDTYSLSTHASSLTIPDRLNKKKSLKVILKTPDSPDLNGFSPSLCQSPSHSWDPHSAPQLHHHQQLLLQQEHFHKQRLLQQQTQHLASELKLKLQQQHFLQQEHPKLLEQFKKQLLQEQTFPDHVLDFQSNYVSDRQAEDFSLLEQRMWAEARGTHEEEKAERRKISTSTRCYGTSGELAVEVLLDERFKAQNSMSQDEYGAIPSGPQPYQEQDQTMVRGYVQTESIVGLPQNASQAVIRGTKRQKQGQELEGRMDNSDALCNTIRSRAVHHQTSVPDRAGASSKLGAALDESKPQTGFADGIAIDPREQGSVPPAAHMDVHDAVLLETPRLSYNSFQEGTVLGDGTEAGSSKVSKGSSIASASGKKVLRRVLDKLQKIDTFGTFSEPVDAKEVPDYYEIIKEPMDFGTMRRRISVNHYTNLDLFKKDINAICNNAMTFNAAGTVYHRQARSIKAAAEKIINALEMRGFVDHCTILKQKTVGIPGVPTVRKFFNGSKAQSSNYATQPSVKVGGRSTGCKNGTSVARGYYVDWQTGMGQSSSKCILDDKHDATGMVLNLLFCIVQLLVLYEEVQHVTMCMPGCIARSLGVGDGRKVQLNGDSHSRNTYKGCNIIQHNPLISMVCGKDVQFVPAAFQHDMAYARSLARFAGDLGPDVWKIAAEKIRRAMPLGVPFGPGWVGQQEAPLVGPFHPC</sequence>
<dbReference type="PRINTS" id="PR00503">
    <property type="entry name" value="BROMODOMAIN"/>
</dbReference>
<protein>
    <recommendedName>
        <fullName evidence="4">Bromo domain-containing protein</fullName>
    </recommendedName>
</protein>
<dbReference type="InterPro" id="IPR001487">
    <property type="entry name" value="Bromodomain"/>
</dbReference>
<accession>A0A8T2S106</accession>
<dbReference type="Gene3D" id="1.20.920.10">
    <property type="entry name" value="Bromodomain-like"/>
    <property type="match status" value="1"/>
</dbReference>
<feature type="compositionally biased region" description="Polar residues" evidence="3">
    <location>
        <begin position="61"/>
        <end position="71"/>
    </location>
</feature>
<dbReference type="Pfam" id="PF00439">
    <property type="entry name" value="Bromodomain"/>
    <property type="match status" value="1"/>
</dbReference>
<evidence type="ECO:0000313" key="6">
    <source>
        <dbReference type="Proteomes" id="UP000825935"/>
    </source>
</evidence>
<evidence type="ECO:0000259" key="4">
    <source>
        <dbReference type="PROSITE" id="PS50014"/>
    </source>
</evidence>
<dbReference type="OrthoDB" id="21449at2759"/>
<dbReference type="SUPFAM" id="SSF47370">
    <property type="entry name" value="Bromodomain"/>
    <property type="match status" value="1"/>
</dbReference>
<dbReference type="InterPro" id="IPR051831">
    <property type="entry name" value="Bromodomain_contain_prot"/>
</dbReference>